<dbReference type="EMBL" id="LJGV01000022">
    <property type="protein sequence ID" value="OEU98784.1"/>
    <property type="molecule type" value="Genomic_DNA"/>
</dbReference>
<evidence type="ECO:0000256" key="2">
    <source>
        <dbReference type="SAM" id="MobiDB-lite"/>
    </source>
</evidence>
<gene>
    <name evidence="3" type="ORF">AN217_14205</name>
</gene>
<dbReference type="Proteomes" id="UP000175829">
    <property type="component" value="Unassembled WGS sequence"/>
</dbReference>
<reference evidence="3 4" key="1">
    <citation type="journal article" date="2016" name="Front. Microbiol.">
        <title>Comparative Genomics Analysis of Streptomyces Species Reveals Their Adaptation to the Marine Environment and Their Diversity at the Genomic Level.</title>
        <authorList>
            <person name="Tian X."/>
            <person name="Zhang Z."/>
            <person name="Yang T."/>
            <person name="Chen M."/>
            <person name="Li J."/>
            <person name="Chen F."/>
            <person name="Yang J."/>
            <person name="Li W."/>
            <person name="Zhang B."/>
            <person name="Zhang Z."/>
            <person name="Wu J."/>
            <person name="Zhang C."/>
            <person name="Long L."/>
            <person name="Xiao J."/>
        </authorList>
    </citation>
    <scope>NUCLEOTIDE SEQUENCE [LARGE SCALE GENOMIC DNA]</scope>
    <source>
        <strain evidence="3 4">SCSIO M10379</strain>
    </source>
</reference>
<dbReference type="Pfam" id="PF03780">
    <property type="entry name" value="Asp23"/>
    <property type="match status" value="1"/>
</dbReference>
<dbReference type="PATRIC" id="fig|943816.4.peg.2281"/>
<name>A0A1E7K4E1_9ACTN</name>
<dbReference type="AlphaFoldDB" id="A0A1E7K4E1"/>
<feature type="region of interest" description="Disordered" evidence="2">
    <location>
        <begin position="122"/>
        <end position="145"/>
    </location>
</feature>
<evidence type="ECO:0000256" key="1">
    <source>
        <dbReference type="ARBA" id="ARBA00005721"/>
    </source>
</evidence>
<comment type="caution">
    <text evidence="3">The sequence shown here is derived from an EMBL/GenBank/DDBJ whole genome shotgun (WGS) entry which is preliminary data.</text>
</comment>
<evidence type="ECO:0000313" key="4">
    <source>
        <dbReference type="Proteomes" id="UP000175829"/>
    </source>
</evidence>
<dbReference type="RefSeq" id="WP_051019466.1">
    <property type="nucleotide sequence ID" value="NZ_LJGV01000022.1"/>
</dbReference>
<sequence length="145" mass="15037">MADGIQKDPKDRGTTTVSDTVVAKTAGITAREVSGVHALGGAGSRATGAVRRRIGGQGSAAQQGVSVETGEQQAAIDLSVVVEYGEPVHRVAQRVREHVISAVEKTTGFEVAEVNIVIPDVAFQEDEQDEEGGEESGAAVGRSLR</sequence>
<proteinExistence type="inferred from homology"/>
<dbReference type="PANTHER" id="PTHR34297:SF3">
    <property type="entry name" value="ALKALINE SHOCK PROTEIN 23"/>
    <property type="match status" value="1"/>
</dbReference>
<feature type="compositionally biased region" description="Acidic residues" evidence="2">
    <location>
        <begin position="123"/>
        <end position="134"/>
    </location>
</feature>
<protein>
    <recommendedName>
        <fullName evidence="5">Asp23/Gls24 family envelope stress response protein</fullName>
    </recommendedName>
</protein>
<organism evidence="3 4">
    <name type="scientific">Streptomyces qinglanensis</name>
    <dbReference type="NCBI Taxonomy" id="943816"/>
    <lineage>
        <taxon>Bacteria</taxon>
        <taxon>Bacillati</taxon>
        <taxon>Actinomycetota</taxon>
        <taxon>Actinomycetes</taxon>
        <taxon>Kitasatosporales</taxon>
        <taxon>Streptomycetaceae</taxon>
        <taxon>Streptomyces</taxon>
    </lineage>
</organism>
<comment type="similarity">
    <text evidence="1">Belongs to the asp23 family.</text>
</comment>
<evidence type="ECO:0000313" key="3">
    <source>
        <dbReference type="EMBL" id="OEU98784.1"/>
    </source>
</evidence>
<dbReference type="PANTHER" id="PTHR34297">
    <property type="entry name" value="HYPOTHETICAL CYTOSOLIC PROTEIN-RELATED"/>
    <property type="match status" value="1"/>
</dbReference>
<accession>A0A1E7K4E1</accession>
<evidence type="ECO:0008006" key="5">
    <source>
        <dbReference type="Google" id="ProtNLM"/>
    </source>
</evidence>
<dbReference type="InterPro" id="IPR005531">
    <property type="entry name" value="Asp23"/>
</dbReference>